<comment type="caution">
    <text evidence="3">The sequence shown here is derived from an EMBL/GenBank/DDBJ whole genome shotgun (WGS) entry which is preliminary data.</text>
</comment>
<proteinExistence type="predicted"/>
<name>A0ABS6EJH0_9CLOT</name>
<keyword evidence="4" id="KW-1185">Reference proteome</keyword>
<dbReference type="InterPro" id="IPR001789">
    <property type="entry name" value="Sig_transdc_resp-reg_receiver"/>
</dbReference>
<keyword evidence="1" id="KW-0597">Phosphoprotein</keyword>
<accession>A0ABS6EJH0</accession>
<dbReference type="InterPro" id="IPR018745">
    <property type="entry name" value="MpsC"/>
</dbReference>
<dbReference type="InterPro" id="IPR052048">
    <property type="entry name" value="ST_Response_Regulator"/>
</dbReference>
<evidence type="ECO:0000256" key="1">
    <source>
        <dbReference type="PROSITE-ProRule" id="PRU00169"/>
    </source>
</evidence>
<feature type="modified residue" description="4-aspartylphosphate" evidence="1">
    <location>
        <position position="61"/>
    </location>
</feature>
<gene>
    <name evidence="3" type="ORF">KQI86_09445</name>
</gene>
<sequence>MDKVSKIMNNIKLLYVEDEEITRIINRKILKEFVGKLFIAEDGEEGLQLFIKHRPQIVISDLRMPNMNGLEMIKKIREIDQECGIIINTEVEDIEYILKSVDIGIDKYLVKPIEKEEMLESLYKVVLKIVNRKKNNGKFYEISQLTKEETKDIEEEIKIKTSSFLKKFTGKGPKDTQVSLSGGVIEIRTHDILTPMEKTLLKNKGNLMLIKYCRKLLYNEINDELVKLITEIIGVKVTVNKVYINPLENMEYIILEV</sequence>
<evidence type="ECO:0000259" key="2">
    <source>
        <dbReference type="PROSITE" id="PS50110"/>
    </source>
</evidence>
<dbReference type="PROSITE" id="PS50110">
    <property type="entry name" value="RESPONSE_REGULATORY"/>
    <property type="match status" value="1"/>
</dbReference>
<dbReference type="SMART" id="SM00448">
    <property type="entry name" value="REC"/>
    <property type="match status" value="1"/>
</dbReference>
<dbReference type="Proteomes" id="UP000726170">
    <property type="component" value="Unassembled WGS sequence"/>
</dbReference>
<protein>
    <submittedName>
        <fullName evidence="3">DUF2294 family protein</fullName>
    </submittedName>
</protein>
<feature type="domain" description="Response regulatory" evidence="2">
    <location>
        <begin position="12"/>
        <end position="126"/>
    </location>
</feature>
<reference evidence="3 4" key="1">
    <citation type="submission" date="2021-06" db="EMBL/GenBank/DDBJ databases">
        <authorList>
            <person name="Sun Q."/>
            <person name="Li D."/>
        </authorList>
    </citation>
    <scope>NUCLEOTIDE SEQUENCE [LARGE SCALE GENOMIC DNA]</scope>
    <source>
        <strain evidence="3 4">MSJ-11</strain>
    </source>
</reference>
<dbReference type="Pfam" id="PF00072">
    <property type="entry name" value="Response_reg"/>
    <property type="match status" value="1"/>
</dbReference>
<dbReference type="Pfam" id="PF10057">
    <property type="entry name" value="MpsC"/>
    <property type="match status" value="1"/>
</dbReference>
<dbReference type="EMBL" id="JAHLQF010000002">
    <property type="protein sequence ID" value="MBU5484554.1"/>
    <property type="molecule type" value="Genomic_DNA"/>
</dbReference>
<evidence type="ECO:0000313" key="4">
    <source>
        <dbReference type="Proteomes" id="UP000726170"/>
    </source>
</evidence>
<dbReference type="PANTHER" id="PTHR43228:SF1">
    <property type="entry name" value="TWO-COMPONENT RESPONSE REGULATOR ARR22"/>
    <property type="match status" value="1"/>
</dbReference>
<organism evidence="3 4">
    <name type="scientific">Clostridium mobile</name>
    <dbReference type="NCBI Taxonomy" id="2841512"/>
    <lineage>
        <taxon>Bacteria</taxon>
        <taxon>Bacillati</taxon>
        <taxon>Bacillota</taxon>
        <taxon>Clostridia</taxon>
        <taxon>Eubacteriales</taxon>
        <taxon>Clostridiaceae</taxon>
        <taxon>Clostridium</taxon>
    </lineage>
</organism>
<dbReference type="PANTHER" id="PTHR43228">
    <property type="entry name" value="TWO-COMPONENT RESPONSE REGULATOR"/>
    <property type="match status" value="1"/>
</dbReference>
<evidence type="ECO:0000313" key="3">
    <source>
        <dbReference type="EMBL" id="MBU5484554.1"/>
    </source>
</evidence>